<dbReference type="EMBL" id="UYWY01003711">
    <property type="protein sequence ID" value="VDM28833.1"/>
    <property type="molecule type" value="Genomic_DNA"/>
</dbReference>
<feature type="coiled-coil region" evidence="4">
    <location>
        <begin position="80"/>
        <end position="135"/>
    </location>
</feature>
<name>A0A183U3P6_TOXCA</name>
<dbReference type="GO" id="GO:0006998">
    <property type="term" value="P:nuclear envelope organization"/>
    <property type="evidence" value="ECO:0007669"/>
    <property type="project" value="TreeGrafter"/>
</dbReference>
<keyword evidence="3" id="KW-0539">Nucleus</keyword>
<dbReference type="AlphaFoldDB" id="A0A183U3P6"/>
<dbReference type="GO" id="GO:0005652">
    <property type="term" value="C:nuclear lamina"/>
    <property type="evidence" value="ECO:0007669"/>
    <property type="project" value="TreeGrafter"/>
</dbReference>
<sequence length="231" mass="26389">MDRKIANFGVSYFGSGVVWSRTLGIVVISSWSSIERANRARSGLNRGRDVKRRKLQKSTFSDFWPIDSLRLARADAEMHLEQRNCTITRAEQKLARLRKEYEDLEGLSGRLDVELQSYQNLLDDEESRLNVSRESMSVGVIKHAHSGCFECLRRNTLKESTQSNCDVEIESRDIDGDFIKLVNRGNEIVSIGRWMLKTEMAGKETVFKFHPRQTISSGAAIPVRFVLLISF</sequence>
<comment type="subcellular location">
    <subcellularLocation>
        <location evidence="1">Nucleus</location>
    </subcellularLocation>
</comment>
<dbReference type="SUPFAM" id="SSF64593">
    <property type="entry name" value="Intermediate filament protein, coiled coil region"/>
    <property type="match status" value="1"/>
</dbReference>
<dbReference type="GO" id="GO:0005200">
    <property type="term" value="F:structural constituent of cytoskeleton"/>
    <property type="evidence" value="ECO:0007669"/>
    <property type="project" value="TreeGrafter"/>
</dbReference>
<reference evidence="7" key="1">
    <citation type="submission" date="2016-06" db="UniProtKB">
        <authorList>
            <consortium name="WormBaseParasite"/>
        </authorList>
    </citation>
    <scope>IDENTIFICATION</scope>
</reference>
<evidence type="ECO:0000256" key="4">
    <source>
        <dbReference type="SAM" id="Coils"/>
    </source>
</evidence>
<keyword evidence="2 4" id="KW-0175">Coiled coil</keyword>
<evidence type="ECO:0000313" key="5">
    <source>
        <dbReference type="EMBL" id="VDM28833.1"/>
    </source>
</evidence>
<dbReference type="GO" id="GO:0031507">
    <property type="term" value="P:heterochromatin formation"/>
    <property type="evidence" value="ECO:0007669"/>
    <property type="project" value="TreeGrafter"/>
</dbReference>
<protein>
    <submittedName>
        <fullName evidence="7">LTD domain-containing protein</fullName>
    </submittedName>
</protein>
<evidence type="ECO:0000256" key="3">
    <source>
        <dbReference type="ARBA" id="ARBA00023242"/>
    </source>
</evidence>
<dbReference type="WBParaSite" id="TCNE_0000311601-mRNA-1">
    <property type="protein sequence ID" value="TCNE_0000311601-mRNA-1"/>
    <property type="gene ID" value="TCNE_0000311601"/>
</dbReference>
<dbReference type="Gene3D" id="1.20.5.170">
    <property type="match status" value="1"/>
</dbReference>
<dbReference type="SUPFAM" id="SSF74853">
    <property type="entry name" value="Lamin A/C globular tail domain"/>
    <property type="match status" value="1"/>
</dbReference>
<dbReference type="GO" id="GO:0051664">
    <property type="term" value="P:nuclear pore localization"/>
    <property type="evidence" value="ECO:0007669"/>
    <property type="project" value="TreeGrafter"/>
</dbReference>
<evidence type="ECO:0000256" key="2">
    <source>
        <dbReference type="ARBA" id="ARBA00023054"/>
    </source>
</evidence>
<dbReference type="Gene3D" id="2.60.40.1260">
    <property type="entry name" value="Lamin Tail domain"/>
    <property type="match status" value="1"/>
</dbReference>
<evidence type="ECO:0000313" key="7">
    <source>
        <dbReference type="WBParaSite" id="TCNE_0000311601-mRNA-1"/>
    </source>
</evidence>
<gene>
    <name evidence="5" type="ORF">TCNE_LOCUS3116</name>
</gene>
<dbReference type="InterPro" id="IPR036415">
    <property type="entry name" value="Lamin_tail_dom_sf"/>
</dbReference>
<accession>A0A183U3P6</accession>
<dbReference type="GO" id="GO:0007097">
    <property type="term" value="P:nuclear migration"/>
    <property type="evidence" value="ECO:0007669"/>
    <property type="project" value="TreeGrafter"/>
</dbReference>
<dbReference type="PANTHER" id="PTHR45721">
    <property type="entry name" value="LAMIN DM0-RELATED"/>
    <property type="match status" value="1"/>
</dbReference>
<dbReference type="PANTHER" id="PTHR45721:SF11">
    <property type="entry name" value="LAMIN DM0-RELATED"/>
    <property type="match status" value="1"/>
</dbReference>
<evidence type="ECO:0000256" key="1">
    <source>
        <dbReference type="ARBA" id="ARBA00004123"/>
    </source>
</evidence>
<evidence type="ECO:0000313" key="6">
    <source>
        <dbReference type="Proteomes" id="UP000050794"/>
    </source>
</evidence>
<dbReference type="Proteomes" id="UP000050794">
    <property type="component" value="Unassembled WGS sequence"/>
</dbReference>
<reference evidence="5 6" key="2">
    <citation type="submission" date="2018-11" db="EMBL/GenBank/DDBJ databases">
        <authorList>
            <consortium name="Pathogen Informatics"/>
        </authorList>
    </citation>
    <scope>NUCLEOTIDE SEQUENCE [LARGE SCALE GENOMIC DNA]</scope>
</reference>
<proteinExistence type="predicted"/>
<organism evidence="6 7">
    <name type="scientific">Toxocara canis</name>
    <name type="common">Canine roundworm</name>
    <dbReference type="NCBI Taxonomy" id="6265"/>
    <lineage>
        <taxon>Eukaryota</taxon>
        <taxon>Metazoa</taxon>
        <taxon>Ecdysozoa</taxon>
        <taxon>Nematoda</taxon>
        <taxon>Chromadorea</taxon>
        <taxon>Rhabditida</taxon>
        <taxon>Spirurina</taxon>
        <taxon>Ascaridomorpha</taxon>
        <taxon>Ascaridoidea</taxon>
        <taxon>Toxocaridae</taxon>
        <taxon>Toxocara</taxon>
    </lineage>
</organism>
<dbReference type="GO" id="GO:0090435">
    <property type="term" value="P:protein localization to nuclear envelope"/>
    <property type="evidence" value="ECO:0007669"/>
    <property type="project" value="TreeGrafter"/>
</dbReference>
<keyword evidence="6" id="KW-1185">Reference proteome</keyword>